<dbReference type="SUPFAM" id="SSF46955">
    <property type="entry name" value="Putative DNA-binding domain"/>
    <property type="match status" value="1"/>
</dbReference>
<feature type="domain" description="Helix-turn-helix" evidence="1">
    <location>
        <begin position="5"/>
        <end position="50"/>
    </location>
</feature>
<dbReference type="RefSeq" id="WP_311514042.1">
    <property type="nucleotide sequence ID" value="NZ_JAVREP010000024.1"/>
</dbReference>
<dbReference type="Pfam" id="PF12728">
    <property type="entry name" value="HTH_17"/>
    <property type="match status" value="1"/>
</dbReference>
<dbReference type="EMBL" id="JAVREP010000024">
    <property type="protein sequence ID" value="MDT0331555.1"/>
    <property type="molecule type" value="Genomic_DNA"/>
</dbReference>
<gene>
    <name evidence="2" type="ORF">RM479_24365</name>
</gene>
<proteinExistence type="predicted"/>
<evidence type="ECO:0000313" key="3">
    <source>
        <dbReference type="Proteomes" id="UP001183390"/>
    </source>
</evidence>
<sequence length="138" mass="14934">MEQLYYSVEQVADLLGLHVKTVRGYIRDGRLSATRIGKQYRIRREDLEEFGGGPVGPAEPEGPPSVEVSTVVRLEGVDREWADRVTTLVTAAAAGPPEGRARLHVQAVHDPRGRSLRLVILGDAAGTAALLDLVGRLT</sequence>
<evidence type="ECO:0000313" key="2">
    <source>
        <dbReference type="EMBL" id="MDT0331555.1"/>
    </source>
</evidence>
<dbReference type="InterPro" id="IPR041657">
    <property type="entry name" value="HTH_17"/>
</dbReference>
<accession>A0ABU2MG90</accession>
<evidence type="ECO:0000259" key="1">
    <source>
        <dbReference type="Pfam" id="PF12728"/>
    </source>
</evidence>
<dbReference type="InterPro" id="IPR010093">
    <property type="entry name" value="SinI_DNA-bd"/>
</dbReference>
<dbReference type="InterPro" id="IPR009061">
    <property type="entry name" value="DNA-bd_dom_put_sf"/>
</dbReference>
<dbReference type="Proteomes" id="UP001183390">
    <property type="component" value="Unassembled WGS sequence"/>
</dbReference>
<name>A0ABU2MG90_9ACTN</name>
<dbReference type="NCBIfam" id="TIGR01764">
    <property type="entry name" value="excise"/>
    <property type="match status" value="1"/>
</dbReference>
<keyword evidence="3" id="KW-1185">Reference proteome</keyword>
<comment type="caution">
    <text evidence="2">The sequence shown here is derived from an EMBL/GenBank/DDBJ whole genome shotgun (WGS) entry which is preliminary data.</text>
</comment>
<organism evidence="2 3">
    <name type="scientific">Nocardiopsis lambiniae</name>
    <dbReference type="NCBI Taxonomy" id="3075539"/>
    <lineage>
        <taxon>Bacteria</taxon>
        <taxon>Bacillati</taxon>
        <taxon>Actinomycetota</taxon>
        <taxon>Actinomycetes</taxon>
        <taxon>Streptosporangiales</taxon>
        <taxon>Nocardiopsidaceae</taxon>
        <taxon>Nocardiopsis</taxon>
    </lineage>
</organism>
<reference evidence="3" key="1">
    <citation type="submission" date="2023-07" db="EMBL/GenBank/DDBJ databases">
        <title>30 novel species of actinomycetes from the DSMZ collection.</title>
        <authorList>
            <person name="Nouioui I."/>
        </authorList>
    </citation>
    <scope>NUCLEOTIDE SEQUENCE [LARGE SCALE GENOMIC DNA]</scope>
    <source>
        <strain evidence="3">DSM 44743</strain>
    </source>
</reference>
<protein>
    <submittedName>
        <fullName evidence="2">Helix-turn-helix domain-containing protein</fullName>
    </submittedName>
</protein>